<keyword evidence="3" id="KW-0539">Nucleus</keyword>
<dbReference type="GO" id="GO:0007062">
    <property type="term" value="P:sister chromatid cohesion"/>
    <property type="evidence" value="ECO:0007669"/>
    <property type="project" value="InterPro"/>
</dbReference>
<evidence type="ECO:0000259" key="5">
    <source>
        <dbReference type="Pfam" id="PF04824"/>
    </source>
</evidence>
<protein>
    <submittedName>
        <fullName evidence="7">Double-strand-break repair protein rad21-like protein 1</fullName>
    </submittedName>
</protein>
<dbReference type="OrthoDB" id="10071381at2759"/>
<dbReference type="InterPro" id="IPR023093">
    <property type="entry name" value="ScpA-like_C"/>
</dbReference>
<comment type="similarity">
    <text evidence="2">Belongs to the rad21 family.</text>
</comment>
<evidence type="ECO:0000313" key="7">
    <source>
        <dbReference type="EMBL" id="KAA8497863.1"/>
    </source>
</evidence>
<feature type="domain" description="Rad21/Rec8-like protein N-terminal" evidence="6">
    <location>
        <begin position="1"/>
        <end position="89"/>
    </location>
</feature>
<dbReference type="GO" id="GO:0008278">
    <property type="term" value="C:cohesin complex"/>
    <property type="evidence" value="ECO:0007669"/>
    <property type="project" value="InterPro"/>
</dbReference>
<dbReference type="AlphaFoldDB" id="A0A5J4Z4M0"/>
<dbReference type="InterPro" id="IPR006909">
    <property type="entry name" value="Rad21/Rec8_C_eu"/>
</dbReference>
<dbReference type="GO" id="GO:0005634">
    <property type="term" value="C:nucleus"/>
    <property type="evidence" value="ECO:0007669"/>
    <property type="project" value="UniProtKB-SubCell"/>
</dbReference>
<feature type="region of interest" description="Disordered" evidence="4">
    <location>
        <begin position="303"/>
        <end position="328"/>
    </location>
</feature>
<dbReference type="PANTHER" id="PTHR12585:SF69">
    <property type="entry name" value="FI11703P"/>
    <property type="match status" value="1"/>
</dbReference>
<evidence type="ECO:0000256" key="2">
    <source>
        <dbReference type="ARBA" id="ARBA00009870"/>
    </source>
</evidence>
<gene>
    <name evidence="7" type="ORF">FVE85_5448</name>
</gene>
<dbReference type="Pfam" id="PF04824">
    <property type="entry name" value="Rad21_Rec8"/>
    <property type="match status" value="1"/>
</dbReference>
<dbReference type="GO" id="GO:1990414">
    <property type="term" value="P:replication-born double-strand break repair via sister chromatid exchange"/>
    <property type="evidence" value="ECO:0007669"/>
    <property type="project" value="TreeGrafter"/>
</dbReference>
<dbReference type="InterPro" id="IPR036390">
    <property type="entry name" value="WH_DNA-bd_sf"/>
</dbReference>
<feature type="region of interest" description="Disordered" evidence="4">
    <location>
        <begin position="153"/>
        <end position="187"/>
    </location>
</feature>
<proteinExistence type="inferred from homology"/>
<evidence type="ECO:0000256" key="1">
    <source>
        <dbReference type="ARBA" id="ARBA00004123"/>
    </source>
</evidence>
<dbReference type="GO" id="GO:0003682">
    <property type="term" value="F:chromatin binding"/>
    <property type="evidence" value="ECO:0007669"/>
    <property type="project" value="TreeGrafter"/>
</dbReference>
<comment type="subcellular location">
    <subcellularLocation>
        <location evidence="1">Nucleus</location>
    </subcellularLocation>
</comment>
<organism evidence="7 8">
    <name type="scientific">Porphyridium purpureum</name>
    <name type="common">Red alga</name>
    <name type="synonym">Porphyridium cruentum</name>
    <dbReference type="NCBI Taxonomy" id="35688"/>
    <lineage>
        <taxon>Eukaryota</taxon>
        <taxon>Rhodophyta</taxon>
        <taxon>Bangiophyceae</taxon>
        <taxon>Porphyridiales</taxon>
        <taxon>Porphyridiaceae</taxon>
        <taxon>Porphyridium</taxon>
    </lineage>
</organism>
<evidence type="ECO:0000259" key="6">
    <source>
        <dbReference type="Pfam" id="PF04825"/>
    </source>
</evidence>
<reference evidence="8" key="1">
    <citation type="journal article" date="2019" name="Nat. Commun.">
        <title>Expansion of phycobilisome linker gene families in mesophilic red algae.</title>
        <authorList>
            <person name="Lee J."/>
            <person name="Kim D."/>
            <person name="Bhattacharya D."/>
            <person name="Yoon H.S."/>
        </authorList>
    </citation>
    <scope>NUCLEOTIDE SEQUENCE [LARGE SCALE GENOMIC DNA]</scope>
    <source>
        <strain evidence="8">CCMP 1328</strain>
    </source>
</reference>
<comment type="caution">
    <text evidence="7">The sequence shown here is derived from an EMBL/GenBank/DDBJ whole genome shotgun (WGS) entry which is preliminary data.</text>
</comment>
<evidence type="ECO:0000256" key="4">
    <source>
        <dbReference type="SAM" id="MobiDB-lite"/>
    </source>
</evidence>
<dbReference type="InterPro" id="IPR039781">
    <property type="entry name" value="Rad21/Rec8-like"/>
</dbReference>
<dbReference type="InterPro" id="IPR006910">
    <property type="entry name" value="Rad21_Rec8_N"/>
</dbReference>
<dbReference type="SUPFAM" id="SSF46785">
    <property type="entry name" value="Winged helix' DNA-binding domain"/>
    <property type="match status" value="1"/>
</dbReference>
<dbReference type="Gene3D" id="1.10.10.580">
    <property type="entry name" value="Structural maintenance of chromosome 1. Chain E"/>
    <property type="match status" value="1"/>
</dbReference>
<sequence length="689" mass="74774">MFYSSEILTRRGPLAKVWIASCMGKEKVTKKFALEADISTLCESICAPPEPLALRLSSQLMFGVCRVYEKKCTLVLTDASESLAHLRRSKSLGIASGPGELLLGAGRRADLQARQDVITLMRPSGIANLDPEHLLDIDFFVDEMAMDGNFASTTDERATGRPTRLDRQAKKPHRYAESSLGDEEEHQIVPEGATGLHRKKVPFTANEADITLLGHQPHESRLDMDNRSSAASAALFANAADPWDAGFGMPRESLNLSEADLTEPAGFSASHGSSTTAGAGAAASPLQMSIEHQARDLQLAASKPLEGVTERTQGAEQTPVGHREPEEERANLLASKRRRVSAQHAEEPVELDAKFLRACLQSTKDITLTVDLLRVITIPPSVIPKMGMPLPLMPHNVYQMPPDSDRLHPLAAMMNMLSEALPRPAATVAHGPAATVAVVPELEFESHSPAVRSAGAEQEELLSSIETRRARSMGSEATAPDLDFTPVHSHELSVDRMRRVGREREVEAMALPARDSFEQFDPFRAEYDLPDVSPSLPVRAVPASENPAPPGAISNELLLALLDPGYSQRAGLSRTELEGDFETPNVEVETLEFELQEMTEGRPTAAGLTAPLHTGQQTVAAQILAFLKRTLVTKRDEHIFGTLASQCDRRAAARLFASMLALSAQGYVHLEQSTPYGSIRISASDALLV</sequence>
<dbReference type="PANTHER" id="PTHR12585">
    <property type="entry name" value="SCC1 / RAD21 FAMILY MEMBER"/>
    <property type="match status" value="1"/>
</dbReference>
<accession>A0A5J4Z4M0</accession>
<keyword evidence="8" id="KW-1185">Reference proteome</keyword>
<feature type="compositionally biased region" description="Basic and acidic residues" evidence="4">
    <location>
        <begin position="154"/>
        <end position="169"/>
    </location>
</feature>
<dbReference type="EMBL" id="VRMN01000001">
    <property type="protein sequence ID" value="KAA8497863.1"/>
    <property type="molecule type" value="Genomic_DNA"/>
</dbReference>
<evidence type="ECO:0000256" key="3">
    <source>
        <dbReference type="ARBA" id="ARBA00023242"/>
    </source>
</evidence>
<feature type="domain" description="Rad21/Rec8-like protein C-terminal eukaryotic" evidence="5">
    <location>
        <begin position="639"/>
        <end position="684"/>
    </location>
</feature>
<name>A0A5J4Z4M0_PORPP</name>
<dbReference type="Proteomes" id="UP000324585">
    <property type="component" value="Unassembled WGS sequence"/>
</dbReference>
<evidence type="ECO:0000313" key="8">
    <source>
        <dbReference type="Proteomes" id="UP000324585"/>
    </source>
</evidence>
<dbReference type="Pfam" id="PF04825">
    <property type="entry name" value="Rad21_Rec8_N"/>
    <property type="match status" value="1"/>
</dbReference>
<feature type="region of interest" description="Disordered" evidence="4">
    <location>
        <begin position="265"/>
        <end position="284"/>
    </location>
</feature>